<dbReference type="InterPro" id="IPR036156">
    <property type="entry name" value="Beta-gal/glucu_dom_sf"/>
</dbReference>
<dbReference type="InterPro" id="IPR050347">
    <property type="entry name" value="Bact_Beta-galactosidase"/>
</dbReference>
<protein>
    <recommendedName>
        <fullName evidence="4">Beta-galactosidase</fullName>
        <ecNumber evidence="3">3.2.1.23</ecNumber>
    </recommendedName>
    <alternativeName>
        <fullName evidence="7">Lactase</fullName>
    </alternativeName>
</protein>
<dbReference type="InterPro" id="IPR023232">
    <property type="entry name" value="Glyco_hydro_2_AS"/>
</dbReference>
<dbReference type="SUPFAM" id="SSF74650">
    <property type="entry name" value="Galactose mutarotase-like"/>
    <property type="match status" value="1"/>
</dbReference>
<evidence type="ECO:0000256" key="3">
    <source>
        <dbReference type="ARBA" id="ARBA00012756"/>
    </source>
</evidence>
<evidence type="ECO:0000256" key="4">
    <source>
        <dbReference type="ARBA" id="ARBA00013303"/>
    </source>
</evidence>
<dbReference type="OrthoDB" id="9762066at2"/>
<dbReference type="Pfam" id="PF16353">
    <property type="entry name" value="LacZ_4"/>
    <property type="match status" value="1"/>
</dbReference>
<dbReference type="GO" id="GO:0009341">
    <property type="term" value="C:beta-galactosidase complex"/>
    <property type="evidence" value="ECO:0007669"/>
    <property type="project" value="InterPro"/>
</dbReference>
<evidence type="ECO:0000256" key="2">
    <source>
        <dbReference type="ARBA" id="ARBA00007401"/>
    </source>
</evidence>
<dbReference type="InterPro" id="IPR017853">
    <property type="entry name" value="GH"/>
</dbReference>
<organism evidence="9 10">
    <name type="scientific">Butyrivibrio hungatei</name>
    <dbReference type="NCBI Taxonomy" id="185008"/>
    <lineage>
        <taxon>Bacteria</taxon>
        <taxon>Bacillati</taxon>
        <taxon>Bacillota</taxon>
        <taxon>Clostridia</taxon>
        <taxon>Lachnospirales</taxon>
        <taxon>Lachnospiraceae</taxon>
        <taxon>Butyrivibrio</taxon>
    </lineage>
</organism>
<dbReference type="Gene3D" id="2.70.98.10">
    <property type="match status" value="1"/>
</dbReference>
<dbReference type="KEGG" id="bhu:bhn_I2518"/>
<keyword evidence="6" id="KW-0326">Glycosidase</keyword>
<dbReference type="Pfam" id="PF02836">
    <property type="entry name" value="Glyco_hydro_2_C"/>
    <property type="match status" value="1"/>
</dbReference>
<dbReference type="Gene3D" id="3.20.20.80">
    <property type="entry name" value="Glycosidases"/>
    <property type="match status" value="1"/>
</dbReference>
<dbReference type="PANTHER" id="PTHR46323:SF2">
    <property type="entry name" value="BETA-GALACTOSIDASE"/>
    <property type="match status" value="1"/>
</dbReference>
<dbReference type="SUPFAM" id="SSF51445">
    <property type="entry name" value="(Trans)glycosidases"/>
    <property type="match status" value="1"/>
</dbReference>
<evidence type="ECO:0000256" key="1">
    <source>
        <dbReference type="ARBA" id="ARBA00001412"/>
    </source>
</evidence>
<dbReference type="PRINTS" id="PR00132">
    <property type="entry name" value="GLHYDRLASE2"/>
</dbReference>
<dbReference type="Pfam" id="PF02929">
    <property type="entry name" value="Bgal_small_N"/>
    <property type="match status" value="1"/>
</dbReference>
<comment type="similarity">
    <text evidence="2">Belongs to the glycosyl hydrolase 2 family.</text>
</comment>
<dbReference type="Pfam" id="PF00703">
    <property type="entry name" value="Glyco_hydro_2"/>
    <property type="match status" value="1"/>
</dbReference>
<evidence type="ECO:0000313" key="10">
    <source>
        <dbReference type="Proteomes" id="UP000179284"/>
    </source>
</evidence>
<comment type="catalytic activity">
    <reaction evidence="1">
        <text>Hydrolysis of terminal non-reducing beta-D-galactose residues in beta-D-galactosides.</text>
        <dbReference type="EC" id="3.2.1.23"/>
    </reaction>
</comment>
<dbReference type="InterPro" id="IPR006102">
    <property type="entry name" value="Ig-like_GH2"/>
</dbReference>
<proteinExistence type="inferred from homology"/>
<feature type="domain" description="Beta galactosidase small chain/" evidence="8">
    <location>
        <begin position="744"/>
        <end position="1032"/>
    </location>
</feature>
<sequence length="1034" mass="118204">MGSFNYQNVKNPEFFKEGVLPAHSDHRAYGSDDELTEGVSSLELSLNGLWKFHYARNYGSVIPGFEKEDYNCNIWDDIHVPAHIQMEGYDIPAYINTQYPWDGHEDIWLGEVPEKFNPVASYVKYFELPANWEGKEVHVVFDGVESGYALWLNGSYVGYSEDTFTPSEFDLTPFIKSGLNKLAVQVFKWTAGSWMEDQDFFRFSGIYRNVFLRLVPDAHLEDLKVRTILNDEFTEAELEVTLKLGKSTGTTDYVLLRNNHPVVKGTVNNAEEVVISEKVMDPILWSAEDPQLYQLLLHVNNASGENTEVIRQNVGFRRFEMKDGLMLINGKRIVFKGVNRHEFSCDVGRVVSDEDTLKDIITMKKNNINAIRTSHYQNSARLYELCDIYGLYMIAENNMETHGSWAGFPREKQVEMTLPGSREDCMAAMLDRVNTTYQLDKNHPSVLIWSIGNESHGGKVPFEMSNLFRKLDPDRLVHYEGVCHDRTYNDTSDMESQMYPSVESIEKFLKEHDDKPYICCEYTHSMANSIGGMFKYTDLANREPRYQGGFIWDYVDQAIRTKNCFGEEYQAYGGDFGERPTDYNFSGNGIVDSLRQPYAKMQDVKFNYQGLEVIVLSDKVKVINRNLFTNSNEYNCVVILERDGKKIAEKLMATNVEPLTEKEYELPEEIRAKMAVMPTGVFDENGPFPLDEYVVTVSFRLRDKTSWAEAGHEVAFGQGVFRKSASTYVSCAPLTVVKGLYNVGVKGNHFSVLFARDRGLVSYNYAGKELIEALPRPNFWRAPVDNDMGNDMPQRYAQWKVASSYLTTKIVKEESNGYVNGTPEDRSQYPIINEEKNSVSLTFKYYLPTTPASSVLVTYTVTGDGRVWIKEEYEPVKGLTPMPEFGMMFRFNPDFKNVEYYGNGPEENYVDRNRGAKLGIFKTTTTDAMENYLVPQETGNRTDVRWAKITDRKGRGLLFEAPDSMNFSALPYTPDELEAAQHPYELPRVFKTIVRCSLVQMGIAGDDSWGAKTHPEFLLPNDKKLEFTMSFKGI</sequence>
<dbReference type="Proteomes" id="UP000179284">
    <property type="component" value="Chromosome I"/>
</dbReference>
<evidence type="ECO:0000313" key="9">
    <source>
        <dbReference type="EMBL" id="AOZ97550.1"/>
    </source>
</evidence>
<dbReference type="InterPro" id="IPR006101">
    <property type="entry name" value="Glyco_hydro_2"/>
</dbReference>
<dbReference type="InterPro" id="IPR011013">
    <property type="entry name" value="Gal_mutarotase_sf_dom"/>
</dbReference>
<dbReference type="PROSITE" id="PS00608">
    <property type="entry name" value="GLYCOSYL_HYDROL_F2_2"/>
    <property type="match status" value="1"/>
</dbReference>
<dbReference type="GO" id="GO:0030246">
    <property type="term" value="F:carbohydrate binding"/>
    <property type="evidence" value="ECO:0007669"/>
    <property type="project" value="InterPro"/>
</dbReference>
<reference evidence="10" key="1">
    <citation type="submission" date="2016-10" db="EMBL/GenBank/DDBJ databases">
        <title>The complete genome sequence of the rumen bacterium Butyrivibrio hungatei MB2003.</title>
        <authorList>
            <person name="Palevich N."/>
            <person name="Kelly W.J."/>
            <person name="Leahy S.C."/>
            <person name="Altermann E."/>
            <person name="Rakonjac J."/>
            <person name="Attwood G.T."/>
        </authorList>
    </citation>
    <scope>NUCLEOTIDE SEQUENCE [LARGE SCALE GENOMIC DNA]</scope>
    <source>
        <strain evidence="10">MB2003</strain>
    </source>
</reference>
<dbReference type="InterPro" id="IPR032312">
    <property type="entry name" value="LacZ_4"/>
</dbReference>
<dbReference type="Gene3D" id="2.60.120.260">
    <property type="entry name" value="Galactose-binding domain-like"/>
    <property type="match status" value="1"/>
</dbReference>
<dbReference type="PANTHER" id="PTHR46323">
    <property type="entry name" value="BETA-GALACTOSIDASE"/>
    <property type="match status" value="1"/>
</dbReference>
<dbReference type="InterPro" id="IPR004199">
    <property type="entry name" value="B-gal_small/dom_5"/>
</dbReference>
<evidence type="ECO:0000256" key="7">
    <source>
        <dbReference type="ARBA" id="ARBA00032230"/>
    </source>
</evidence>
<dbReference type="GO" id="GO:0004565">
    <property type="term" value="F:beta-galactosidase activity"/>
    <property type="evidence" value="ECO:0007669"/>
    <property type="project" value="UniProtKB-EC"/>
</dbReference>
<dbReference type="SMART" id="SM01038">
    <property type="entry name" value="Bgal_small_N"/>
    <property type="match status" value="1"/>
</dbReference>
<keyword evidence="10" id="KW-1185">Reference proteome</keyword>
<dbReference type="Gene3D" id="2.60.40.10">
    <property type="entry name" value="Immunoglobulins"/>
    <property type="match status" value="2"/>
</dbReference>
<dbReference type="InterPro" id="IPR013783">
    <property type="entry name" value="Ig-like_fold"/>
</dbReference>
<dbReference type="InterPro" id="IPR014718">
    <property type="entry name" value="GH-type_carb-bd"/>
</dbReference>
<dbReference type="InterPro" id="IPR006103">
    <property type="entry name" value="Glyco_hydro_2_cat"/>
</dbReference>
<evidence type="ECO:0000256" key="5">
    <source>
        <dbReference type="ARBA" id="ARBA00022801"/>
    </source>
</evidence>
<dbReference type="Pfam" id="PF02837">
    <property type="entry name" value="Glyco_hydro_2_N"/>
    <property type="match status" value="1"/>
</dbReference>
<dbReference type="InterPro" id="IPR008979">
    <property type="entry name" value="Galactose-bd-like_sf"/>
</dbReference>
<dbReference type="EMBL" id="CP017831">
    <property type="protein sequence ID" value="AOZ97550.1"/>
    <property type="molecule type" value="Genomic_DNA"/>
</dbReference>
<accession>A0A1D9P4Q2</accession>
<dbReference type="RefSeq" id="WP_071177140.1">
    <property type="nucleotide sequence ID" value="NZ_CP017831.1"/>
</dbReference>
<dbReference type="SUPFAM" id="SSF49785">
    <property type="entry name" value="Galactose-binding domain-like"/>
    <property type="match status" value="1"/>
</dbReference>
<dbReference type="SUPFAM" id="SSF49303">
    <property type="entry name" value="beta-Galactosidase/glucuronidase domain"/>
    <property type="match status" value="2"/>
</dbReference>
<evidence type="ECO:0000256" key="6">
    <source>
        <dbReference type="ARBA" id="ARBA00023295"/>
    </source>
</evidence>
<dbReference type="GO" id="GO:0005990">
    <property type="term" value="P:lactose catabolic process"/>
    <property type="evidence" value="ECO:0007669"/>
    <property type="project" value="TreeGrafter"/>
</dbReference>
<dbReference type="EC" id="3.2.1.23" evidence="3"/>
<evidence type="ECO:0000259" key="8">
    <source>
        <dbReference type="SMART" id="SM01038"/>
    </source>
</evidence>
<gene>
    <name evidence="9" type="ORF">bhn_I2518</name>
</gene>
<dbReference type="InterPro" id="IPR006104">
    <property type="entry name" value="Glyco_hydro_2_N"/>
</dbReference>
<keyword evidence="5" id="KW-0378">Hydrolase</keyword>
<dbReference type="AlphaFoldDB" id="A0A1D9P4Q2"/>
<name>A0A1D9P4Q2_9FIRM</name>